<dbReference type="SUPFAM" id="SSF101386">
    <property type="entry name" value="all-alpha NTP pyrophosphatases"/>
    <property type="match status" value="1"/>
</dbReference>
<evidence type="ECO:0000313" key="3">
    <source>
        <dbReference type="Proteomes" id="UP000501451"/>
    </source>
</evidence>
<keyword evidence="3" id="KW-1185">Reference proteome</keyword>
<dbReference type="KEGG" id="jar:G7057_03050"/>
<dbReference type="GO" id="GO:0046081">
    <property type="term" value="P:dUTP catabolic process"/>
    <property type="evidence" value="ECO:0007669"/>
    <property type="project" value="TreeGrafter"/>
</dbReference>
<name>A0A6G7K8I7_9LACT</name>
<dbReference type="GO" id="GO:0046047">
    <property type="term" value="P:TTP catabolic process"/>
    <property type="evidence" value="ECO:0007669"/>
    <property type="project" value="TreeGrafter"/>
</dbReference>
<accession>A0A6G7K8I7</accession>
<dbReference type="Gene3D" id="1.10.287.1080">
    <property type="entry name" value="MazG-like"/>
    <property type="match status" value="1"/>
</dbReference>
<dbReference type="CDD" id="cd11528">
    <property type="entry name" value="NTP-PPase_MazG_Nterm"/>
    <property type="match status" value="1"/>
</dbReference>
<dbReference type="GO" id="GO:0046061">
    <property type="term" value="P:dATP catabolic process"/>
    <property type="evidence" value="ECO:0007669"/>
    <property type="project" value="TreeGrafter"/>
</dbReference>
<dbReference type="GO" id="GO:0046076">
    <property type="term" value="P:dTTP catabolic process"/>
    <property type="evidence" value="ECO:0007669"/>
    <property type="project" value="TreeGrafter"/>
</dbReference>
<proteinExistence type="predicted"/>
<dbReference type="InterPro" id="IPR011551">
    <property type="entry name" value="NTP_PyrPHydrolase_MazG"/>
</dbReference>
<dbReference type="InterPro" id="IPR048015">
    <property type="entry name" value="NTP-PPase_MazG-like_N"/>
</dbReference>
<dbReference type="EMBL" id="CP049740">
    <property type="protein sequence ID" value="QII81552.1"/>
    <property type="molecule type" value="Genomic_DNA"/>
</dbReference>
<dbReference type="PANTHER" id="PTHR30522:SF0">
    <property type="entry name" value="NUCLEOSIDE TRIPHOSPHATE PYROPHOSPHOHYDROLASE"/>
    <property type="match status" value="1"/>
</dbReference>
<organism evidence="2 3">
    <name type="scientific">Jeotgalibaca arthritidis</name>
    <dbReference type="NCBI Taxonomy" id="1868794"/>
    <lineage>
        <taxon>Bacteria</taxon>
        <taxon>Bacillati</taxon>
        <taxon>Bacillota</taxon>
        <taxon>Bacilli</taxon>
        <taxon>Lactobacillales</taxon>
        <taxon>Carnobacteriaceae</taxon>
        <taxon>Jeotgalibaca</taxon>
    </lineage>
</organism>
<dbReference type="GO" id="GO:0006203">
    <property type="term" value="P:dGTP catabolic process"/>
    <property type="evidence" value="ECO:0007669"/>
    <property type="project" value="TreeGrafter"/>
</dbReference>
<protein>
    <recommendedName>
        <fullName evidence="1">NTP pyrophosphohydrolase MazG-like domain-containing protein</fullName>
    </recommendedName>
</protein>
<evidence type="ECO:0000259" key="1">
    <source>
        <dbReference type="Pfam" id="PF03819"/>
    </source>
</evidence>
<dbReference type="RefSeq" id="WP_166161228.1">
    <property type="nucleotide sequence ID" value="NZ_CP049740.1"/>
</dbReference>
<dbReference type="GO" id="GO:0047429">
    <property type="term" value="F:nucleoside triphosphate diphosphatase activity"/>
    <property type="evidence" value="ECO:0007669"/>
    <property type="project" value="TreeGrafter"/>
</dbReference>
<reference evidence="2 3" key="1">
    <citation type="journal article" date="2017" name="Int. J. Syst. Evol. Microbiol.">
        <title>Jeotgalibaca porci sp. nov. and Jeotgalibaca arthritidis sp. nov., isolated from pigs, and emended description of the genus Jeotgalibaca.</title>
        <authorList>
            <person name="Zamora L."/>
            <person name="Perez-Sancho M."/>
            <person name="Dominguez L."/>
            <person name="Fernandez-Garayzabal J.F."/>
            <person name="Vela A.I."/>
        </authorList>
    </citation>
    <scope>NUCLEOTIDE SEQUENCE [LARGE SCALE GENOMIC DNA]</scope>
    <source>
        <strain evidence="2 3">CECT 9157</strain>
    </source>
</reference>
<evidence type="ECO:0000313" key="2">
    <source>
        <dbReference type="EMBL" id="QII81552.1"/>
    </source>
</evidence>
<dbReference type="AlphaFoldDB" id="A0A6G7K8I7"/>
<sequence length="228" mass="26668">MIENKRDINQLCQKLGIDPFDGLQLLKSSSLSIKQLDQSSHVIIQCDEPFDVKKLSDYPDDYRLAIISDNLQWLTVKDSESNQIIGDLLYLPALERDAQTKRFTTTQSYMDEILEKDMWAREQTHESLLPYLMEEAEEVAVAIANNDQDNLVEELGDILLQVFYHAGYAKLESRFTMADILDTLNKKLRRRHPHVFDGYVVNTIQDIDDMWQAIKRKEKEMRENNEIR</sequence>
<dbReference type="Proteomes" id="UP000501451">
    <property type="component" value="Chromosome"/>
</dbReference>
<dbReference type="Pfam" id="PF03819">
    <property type="entry name" value="MazG"/>
    <property type="match status" value="1"/>
</dbReference>
<dbReference type="GO" id="GO:0046052">
    <property type="term" value="P:UTP catabolic process"/>
    <property type="evidence" value="ECO:0007669"/>
    <property type="project" value="TreeGrafter"/>
</dbReference>
<dbReference type="PANTHER" id="PTHR30522">
    <property type="entry name" value="NUCLEOSIDE TRIPHOSPHATE PYROPHOSPHOHYDROLASE"/>
    <property type="match status" value="1"/>
</dbReference>
<gene>
    <name evidence="2" type="ORF">G7057_03050</name>
</gene>
<dbReference type="InterPro" id="IPR004518">
    <property type="entry name" value="MazG-like_dom"/>
</dbReference>
<feature type="domain" description="NTP pyrophosphohydrolase MazG-like" evidence="1">
    <location>
        <begin position="123"/>
        <end position="196"/>
    </location>
</feature>